<comment type="caution">
    <text evidence="2">The sequence shown here is derived from an EMBL/GenBank/DDBJ whole genome shotgun (WGS) entry which is preliminary data.</text>
</comment>
<keyword evidence="3" id="KW-1185">Reference proteome</keyword>
<dbReference type="Pfam" id="PF13480">
    <property type="entry name" value="Acetyltransf_6"/>
    <property type="match status" value="1"/>
</dbReference>
<organism evidence="2 3">
    <name type="scientific">Caulobacter ginsengisoli</name>
    <dbReference type="NCBI Taxonomy" id="400775"/>
    <lineage>
        <taxon>Bacteria</taxon>
        <taxon>Pseudomonadati</taxon>
        <taxon>Pseudomonadota</taxon>
        <taxon>Alphaproteobacteria</taxon>
        <taxon>Caulobacterales</taxon>
        <taxon>Caulobacteraceae</taxon>
        <taxon>Caulobacter</taxon>
    </lineage>
</organism>
<protein>
    <submittedName>
        <fullName evidence="2">CelD/BcsL family acetyltransferase involved in cellulose biosynthesis</fullName>
    </submittedName>
</protein>
<name>A0ABU0IUM8_9CAUL</name>
<dbReference type="EMBL" id="JAUSVS010000008">
    <property type="protein sequence ID" value="MDQ0465714.1"/>
    <property type="molecule type" value="Genomic_DNA"/>
</dbReference>
<proteinExistence type="predicted"/>
<dbReference type="Gene3D" id="3.40.630.30">
    <property type="match status" value="1"/>
</dbReference>
<evidence type="ECO:0000259" key="1">
    <source>
        <dbReference type="Pfam" id="PF13480"/>
    </source>
</evidence>
<dbReference type="RefSeq" id="WP_307351270.1">
    <property type="nucleotide sequence ID" value="NZ_JAUSVS010000008.1"/>
</dbReference>
<dbReference type="Proteomes" id="UP001228905">
    <property type="component" value="Unassembled WGS sequence"/>
</dbReference>
<accession>A0ABU0IUM8</accession>
<gene>
    <name evidence="2" type="ORF">QO010_003506</name>
</gene>
<dbReference type="SUPFAM" id="SSF55729">
    <property type="entry name" value="Acyl-CoA N-acyltransferases (Nat)"/>
    <property type="match status" value="1"/>
</dbReference>
<evidence type="ECO:0000313" key="3">
    <source>
        <dbReference type="Proteomes" id="UP001228905"/>
    </source>
</evidence>
<dbReference type="InterPro" id="IPR038740">
    <property type="entry name" value="BioF2-like_GNAT_dom"/>
</dbReference>
<dbReference type="InterPro" id="IPR016181">
    <property type="entry name" value="Acyl_CoA_acyltransferase"/>
</dbReference>
<reference evidence="2 3" key="1">
    <citation type="submission" date="2023-07" db="EMBL/GenBank/DDBJ databases">
        <title>Genomic Encyclopedia of Type Strains, Phase IV (KMG-IV): sequencing the most valuable type-strain genomes for metagenomic binning, comparative biology and taxonomic classification.</title>
        <authorList>
            <person name="Goeker M."/>
        </authorList>
    </citation>
    <scope>NUCLEOTIDE SEQUENCE [LARGE SCALE GENOMIC DNA]</scope>
    <source>
        <strain evidence="2 3">DSM 18695</strain>
    </source>
</reference>
<sequence>MLTAETLHPSDLSGADLSAWRVLAAAHPAFASPLLGPDFALEVGRVRDDARVAIWRRDHRPVGFLPHHRRPGGLARPIGSPFSDYHALVGAADAGLKGPQALALAGISAFRFTGLVDPHGVFADAVAERSPSFVVQLEQSAPDYLEALRAASPKRFKNYRRLDSKLDREVGPLRLVGRDLSDEAFETLLDWKRAQLARTGLADFLRPTWTRALLRNLFERRRGDTQGLLVMLYAGEQMVGGHFGVRQGAVYHPWIAATDPQFAPWSPGITVLARAIAAMPELGLTTYDLGPSQDHYKRHYALPGAEVGEGLAAAASPAGRMAGGVESAWTLAGARRAGPVGKLRRRLDVIATTELTTAGRVRGFVEAVAAQGRRRSVVESELG</sequence>
<feature type="domain" description="BioF2-like acetyltransferase" evidence="1">
    <location>
        <begin position="154"/>
        <end position="298"/>
    </location>
</feature>
<evidence type="ECO:0000313" key="2">
    <source>
        <dbReference type="EMBL" id="MDQ0465714.1"/>
    </source>
</evidence>